<evidence type="ECO:0000256" key="2">
    <source>
        <dbReference type="ARBA" id="ARBA00022448"/>
    </source>
</evidence>
<feature type="transmembrane region" description="Helical" evidence="7">
    <location>
        <begin position="313"/>
        <end position="337"/>
    </location>
</feature>
<feature type="transmembrane region" description="Helical" evidence="7">
    <location>
        <begin position="259"/>
        <end position="277"/>
    </location>
</feature>
<comment type="caution">
    <text evidence="9">The sequence shown here is derived from an EMBL/GenBank/DDBJ whole genome shotgun (WGS) entry which is preliminary data.</text>
</comment>
<protein>
    <submittedName>
        <fullName evidence="9">MFS transporter</fullName>
    </submittedName>
</protein>
<feature type="transmembrane region" description="Helical" evidence="7">
    <location>
        <begin position="289"/>
        <end position="307"/>
    </location>
</feature>
<dbReference type="InterPro" id="IPR020846">
    <property type="entry name" value="MFS_dom"/>
</dbReference>
<dbReference type="PANTHER" id="PTHR43266:SF9">
    <property type="entry name" value="PERMEASE, MAJOR FACILITATOR SUPERFAMILY-RELATED"/>
    <property type="match status" value="1"/>
</dbReference>
<dbReference type="CDD" id="cd06173">
    <property type="entry name" value="MFS_MefA_like"/>
    <property type="match status" value="1"/>
</dbReference>
<dbReference type="OrthoDB" id="9763297at2"/>
<dbReference type="Gene3D" id="1.20.1250.20">
    <property type="entry name" value="MFS general substrate transporter like domains"/>
    <property type="match status" value="1"/>
</dbReference>
<dbReference type="PANTHER" id="PTHR43266">
    <property type="entry name" value="MACROLIDE-EFFLUX PROTEIN"/>
    <property type="match status" value="1"/>
</dbReference>
<keyword evidence="10" id="KW-1185">Reference proteome</keyword>
<evidence type="ECO:0000259" key="8">
    <source>
        <dbReference type="PROSITE" id="PS50850"/>
    </source>
</evidence>
<evidence type="ECO:0000256" key="5">
    <source>
        <dbReference type="ARBA" id="ARBA00022989"/>
    </source>
</evidence>
<keyword evidence="4 7" id="KW-0812">Transmembrane</keyword>
<sequence length="413" mass="44721">MNKKLFHKDFTMMVIGQIISIFGNSILRFAISLYVLDLTGSASIFAGILAISMLPTILLSPIGGMVSDRLSRKYIMVILDFATALLILLFVCSLGSSYIVVVIAVFMVLLSLIQSFYQPSVQASIPSITDKDNLVAANSVVYQINALANLLGPILGGLLYGFFPIQVIALLSAFCFFCSSILELFLHIPYTRQPRAASIFRTVKADFKEAISFILHDNPAIFKLLILLSGLNMFLTAMLQVGLPYIIKIQLGLSSQLYGFAESSLAIGMIIGSLYAANNAGKLKIQISHKYLLLGSLAMVPIGLGILTEINAYLAYGLIVLSLLAGMSFIAVFNVIAQAFMQEQTPTHLLGKVSSYVMTLTMCAIPAGQALYGLCFENFASHSAWIVLFACLMAVLLSNYAKGVLAAQKEVIA</sequence>
<evidence type="ECO:0000256" key="7">
    <source>
        <dbReference type="SAM" id="Phobius"/>
    </source>
</evidence>
<dbReference type="Proteomes" id="UP000247612">
    <property type="component" value="Unassembled WGS sequence"/>
</dbReference>
<dbReference type="InterPro" id="IPR011701">
    <property type="entry name" value="MFS"/>
</dbReference>
<dbReference type="RefSeq" id="WP_022936403.1">
    <property type="nucleotide sequence ID" value="NZ_CABKRQ010000001.1"/>
</dbReference>
<reference evidence="9 10" key="1">
    <citation type="submission" date="2018-05" db="EMBL/GenBank/DDBJ databases">
        <title>Genomic Encyclopedia of Type Strains, Phase IV (KMG-IV): sequencing the most valuable type-strain genomes for metagenomic binning, comparative biology and taxonomic classification.</title>
        <authorList>
            <person name="Goeker M."/>
        </authorList>
    </citation>
    <scope>NUCLEOTIDE SEQUENCE [LARGE SCALE GENOMIC DNA]</scope>
    <source>
        <strain evidence="9 10">JC118</strain>
    </source>
</reference>
<feature type="transmembrane region" description="Helical" evidence="7">
    <location>
        <begin position="134"/>
        <end position="155"/>
    </location>
</feature>
<feature type="domain" description="Major facilitator superfamily (MFS) profile" evidence="8">
    <location>
        <begin position="9"/>
        <end position="410"/>
    </location>
</feature>
<evidence type="ECO:0000313" key="10">
    <source>
        <dbReference type="Proteomes" id="UP000247612"/>
    </source>
</evidence>
<dbReference type="Pfam" id="PF07690">
    <property type="entry name" value="MFS_1"/>
    <property type="match status" value="1"/>
</dbReference>
<accession>A0A318LII4</accession>
<feature type="transmembrane region" description="Helical" evidence="7">
    <location>
        <begin position="384"/>
        <end position="401"/>
    </location>
</feature>
<dbReference type="PROSITE" id="PS50850">
    <property type="entry name" value="MFS"/>
    <property type="match status" value="1"/>
</dbReference>
<organism evidence="9 10">
    <name type="scientific">Dielma fastidiosa</name>
    <dbReference type="NCBI Taxonomy" id="1034346"/>
    <lineage>
        <taxon>Bacteria</taxon>
        <taxon>Bacillati</taxon>
        <taxon>Bacillota</taxon>
        <taxon>Erysipelotrichia</taxon>
        <taxon>Erysipelotrichales</taxon>
        <taxon>Erysipelotrichaceae</taxon>
        <taxon>Dielma</taxon>
    </lineage>
</organism>
<dbReference type="GO" id="GO:0005886">
    <property type="term" value="C:plasma membrane"/>
    <property type="evidence" value="ECO:0007669"/>
    <property type="project" value="UniProtKB-SubCell"/>
</dbReference>
<feature type="transmembrane region" description="Helical" evidence="7">
    <location>
        <begin position="97"/>
        <end position="113"/>
    </location>
</feature>
<gene>
    <name evidence="9" type="ORF">DES51_10192</name>
</gene>
<feature type="transmembrane region" description="Helical" evidence="7">
    <location>
        <begin position="42"/>
        <end position="62"/>
    </location>
</feature>
<evidence type="ECO:0000313" key="9">
    <source>
        <dbReference type="EMBL" id="PXX81487.1"/>
    </source>
</evidence>
<feature type="transmembrane region" description="Helical" evidence="7">
    <location>
        <begin position="349"/>
        <end position="372"/>
    </location>
</feature>
<dbReference type="AlphaFoldDB" id="A0A318LII4"/>
<evidence type="ECO:0000256" key="1">
    <source>
        <dbReference type="ARBA" id="ARBA00004651"/>
    </source>
</evidence>
<feature type="transmembrane region" description="Helical" evidence="7">
    <location>
        <begin position="161"/>
        <end position="186"/>
    </location>
</feature>
<feature type="transmembrane region" description="Helical" evidence="7">
    <location>
        <begin position="224"/>
        <end position="247"/>
    </location>
</feature>
<dbReference type="EMBL" id="QJKH01000001">
    <property type="protein sequence ID" value="PXX81487.1"/>
    <property type="molecule type" value="Genomic_DNA"/>
</dbReference>
<comment type="subcellular location">
    <subcellularLocation>
        <location evidence="1">Cell membrane</location>
        <topology evidence="1">Multi-pass membrane protein</topology>
    </subcellularLocation>
</comment>
<evidence type="ECO:0000256" key="4">
    <source>
        <dbReference type="ARBA" id="ARBA00022692"/>
    </source>
</evidence>
<feature type="transmembrane region" description="Helical" evidence="7">
    <location>
        <begin position="12"/>
        <end position="36"/>
    </location>
</feature>
<evidence type="ECO:0000256" key="3">
    <source>
        <dbReference type="ARBA" id="ARBA00022475"/>
    </source>
</evidence>
<keyword evidence="2" id="KW-0813">Transport</keyword>
<dbReference type="InterPro" id="IPR036259">
    <property type="entry name" value="MFS_trans_sf"/>
</dbReference>
<evidence type="ECO:0000256" key="6">
    <source>
        <dbReference type="ARBA" id="ARBA00023136"/>
    </source>
</evidence>
<keyword evidence="6 7" id="KW-0472">Membrane</keyword>
<dbReference type="GO" id="GO:0022857">
    <property type="term" value="F:transmembrane transporter activity"/>
    <property type="evidence" value="ECO:0007669"/>
    <property type="project" value="InterPro"/>
</dbReference>
<keyword evidence="5 7" id="KW-1133">Transmembrane helix</keyword>
<dbReference type="SUPFAM" id="SSF103473">
    <property type="entry name" value="MFS general substrate transporter"/>
    <property type="match status" value="1"/>
</dbReference>
<name>A0A318LII4_9FIRM</name>
<keyword evidence="3" id="KW-1003">Cell membrane</keyword>
<dbReference type="STRING" id="1034346.GCA_000313565_00091"/>
<proteinExistence type="predicted"/>